<dbReference type="PROSITE" id="PS51257">
    <property type="entry name" value="PROKAR_LIPOPROTEIN"/>
    <property type="match status" value="1"/>
</dbReference>
<keyword evidence="4" id="KW-0472">Membrane</keyword>
<dbReference type="AlphaFoldDB" id="A0A318UFM4"/>
<dbReference type="GO" id="GO:0031460">
    <property type="term" value="P:glycine betaine transport"/>
    <property type="evidence" value="ECO:0007669"/>
    <property type="project" value="TreeGrafter"/>
</dbReference>
<protein>
    <submittedName>
        <fullName evidence="7">Glycine betaine/proline transport system substrate-binding protein</fullName>
    </submittedName>
</protein>
<feature type="chain" id="PRO_5016463491" evidence="5">
    <location>
        <begin position="20"/>
        <end position="288"/>
    </location>
</feature>
<gene>
    <name evidence="7" type="ORF">B0O44_104461</name>
</gene>
<name>A0A318UFM4_9SPHI</name>
<proteinExistence type="predicted"/>
<dbReference type="Pfam" id="PF04069">
    <property type="entry name" value="OpuAC"/>
    <property type="match status" value="1"/>
</dbReference>
<comment type="subcellular location">
    <subcellularLocation>
        <location evidence="1">Cell membrane</location>
    </subcellularLocation>
</comment>
<dbReference type="GO" id="GO:0005275">
    <property type="term" value="F:amine transmembrane transporter activity"/>
    <property type="evidence" value="ECO:0007669"/>
    <property type="project" value="TreeGrafter"/>
</dbReference>
<keyword evidence="3" id="KW-1003">Cell membrane</keyword>
<dbReference type="GO" id="GO:0015226">
    <property type="term" value="F:carnitine transmembrane transporter activity"/>
    <property type="evidence" value="ECO:0007669"/>
    <property type="project" value="TreeGrafter"/>
</dbReference>
<evidence type="ECO:0000256" key="4">
    <source>
        <dbReference type="ARBA" id="ARBA00023136"/>
    </source>
</evidence>
<evidence type="ECO:0000256" key="5">
    <source>
        <dbReference type="SAM" id="SignalP"/>
    </source>
</evidence>
<accession>A0A318UFM4</accession>
<feature type="domain" description="ABC-type glycine betaine transport system substrate-binding" evidence="6">
    <location>
        <begin position="27"/>
        <end position="269"/>
    </location>
</feature>
<keyword evidence="2" id="KW-0813">Transport</keyword>
<comment type="caution">
    <text evidence="7">The sequence shown here is derived from an EMBL/GenBank/DDBJ whole genome shotgun (WGS) entry which is preliminary data.</text>
</comment>
<dbReference type="SUPFAM" id="SSF53850">
    <property type="entry name" value="Periplasmic binding protein-like II"/>
    <property type="match status" value="1"/>
</dbReference>
<organism evidence="7 8">
    <name type="scientific">Pedobacter nutrimenti</name>
    <dbReference type="NCBI Taxonomy" id="1241337"/>
    <lineage>
        <taxon>Bacteria</taxon>
        <taxon>Pseudomonadati</taxon>
        <taxon>Bacteroidota</taxon>
        <taxon>Sphingobacteriia</taxon>
        <taxon>Sphingobacteriales</taxon>
        <taxon>Sphingobacteriaceae</taxon>
        <taxon>Pedobacter</taxon>
    </lineage>
</organism>
<dbReference type="Proteomes" id="UP000248198">
    <property type="component" value="Unassembled WGS sequence"/>
</dbReference>
<evidence type="ECO:0000256" key="1">
    <source>
        <dbReference type="ARBA" id="ARBA00004236"/>
    </source>
</evidence>
<keyword evidence="5" id="KW-0732">Signal</keyword>
<evidence type="ECO:0000313" key="8">
    <source>
        <dbReference type="Proteomes" id="UP000248198"/>
    </source>
</evidence>
<dbReference type="PANTHER" id="PTHR47737">
    <property type="entry name" value="GLYCINE BETAINE/PROLINE BETAINE TRANSPORT SYSTEM PERMEASE PROTEIN PROW"/>
    <property type="match status" value="1"/>
</dbReference>
<dbReference type="EMBL" id="QKLU01000004">
    <property type="protein sequence ID" value="PYF74290.1"/>
    <property type="molecule type" value="Genomic_DNA"/>
</dbReference>
<evidence type="ECO:0000256" key="2">
    <source>
        <dbReference type="ARBA" id="ARBA00022448"/>
    </source>
</evidence>
<feature type="signal peptide" evidence="5">
    <location>
        <begin position="1"/>
        <end position="19"/>
    </location>
</feature>
<reference evidence="7 8" key="1">
    <citation type="submission" date="2018-06" db="EMBL/GenBank/DDBJ databases">
        <title>Genomic Encyclopedia of Archaeal and Bacterial Type Strains, Phase II (KMG-II): from individual species to whole genera.</title>
        <authorList>
            <person name="Goeker M."/>
        </authorList>
    </citation>
    <scope>NUCLEOTIDE SEQUENCE [LARGE SCALE GENOMIC DNA]</scope>
    <source>
        <strain evidence="7 8">DSM 27372</strain>
    </source>
</reference>
<dbReference type="PANTHER" id="PTHR47737:SF1">
    <property type="entry name" value="GLYCINE BETAINE_PROLINE BETAINE TRANSPORT SYSTEM PERMEASE PROTEIN PROW"/>
    <property type="match status" value="1"/>
</dbReference>
<dbReference type="CDD" id="cd13639">
    <property type="entry name" value="PBP2_OpuAC_like"/>
    <property type="match status" value="1"/>
</dbReference>
<dbReference type="GO" id="GO:0015871">
    <property type="term" value="P:choline transport"/>
    <property type="evidence" value="ECO:0007669"/>
    <property type="project" value="TreeGrafter"/>
</dbReference>
<sequence>MRKLIVHTSILLFMGTMLSCSHTPAAKKVVIASVNWAEGIAMTHLSKALLEQQGYKVEVKNADVAPVFAAVARGNADVFLDAWLPVTHKEYLDRFEDKLMVMGTNFQKARIGFVVPEEVNISSIEELNAKSALFKAKIVGIDAGAGVTSKAQQAIKSYGLQLELQSSSEAAMLAVLKKSIDAKQAVVITGWTPHYVFSVYKLKFLDDPKGVFGLAENIQTVVNKKFMASHPELADFFKNFQLDDAELSSLLASLASSPNEQEGVTKWLAAHQDFAAKMVSFFKPADPV</sequence>
<dbReference type="InterPro" id="IPR007210">
    <property type="entry name" value="ABC_Gly_betaine_transp_sub-bd"/>
</dbReference>
<dbReference type="Gene3D" id="3.10.105.10">
    <property type="entry name" value="Dipeptide-binding Protein, Domain 3"/>
    <property type="match status" value="2"/>
</dbReference>
<evidence type="ECO:0000259" key="6">
    <source>
        <dbReference type="Pfam" id="PF04069"/>
    </source>
</evidence>
<dbReference type="GO" id="GO:0043190">
    <property type="term" value="C:ATP-binding cassette (ABC) transporter complex"/>
    <property type="evidence" value="ECO:0007669"/>
    <property type="project" value="InterPro"/>
</dbReference>
<keyword evidence="8" id="KW-1185">Reference proteome</keyword>
<dbReference type="OrthoDB" id="9787902at2"/>
<dbReference type="RefSeq" id="WP_110831967.1">
    <property type="nucleotide sequence ID" value="NZ_QKLU01000004.1"/>
</dbReference>
<dbReference type="Gene3D" id="3.40.190.100">
    <property type="entry name" value="Glycine betaine-binding periplasmic protein, domain 2"/>
    <property type="match status" value="1"/>
</dbReference>
<evidence type="ECO:0000256" key="3">
    <source>
        <dbReference type="ARBA" id="ARBA00022475"/>
    </source>
</evidence>
<evidence type="ECO:0000313" key="7">
    <source>
        <dbReference type="EMBL" id="PYF74290.1"/>
    </source>
</evidence>